<gene>
    <name evidence="7" type="ORF">E1301_Tti012718</name>
</gene>
<evidence type="ECO:0000259" key="6">
    <source>
        <dbReference type="PROSITE" id="PS50950"/>
    </source>
</evidence>
<dbReference type="GO" id="GO:0003677">
    <property type="term" value="F:DNA binding"/>
    <property type="evidence" value="ECO:0007669"/>
    <property type="project" value="UniProtKB-UniRule"/>
</dbReference>
<feature type="domain" description="THAP-type" evidence="6">
    <location>
        <begin position="1"/>
        <end position="80"/>
    </location>
</feature>
<evidence type="ECO:0000256" key="4">
    <source>
        <dbReference type="ARBA" id="ARBA00023125"/>
    </source>
</evidence>
<accession>A0A5A9NUJ3</accession>
<evidence type="ECO:0000313" key="8">
    <source>
        <dbReference type="Proteomes" id="UP000324632"/>
    </source>
</evidence>
<dbReference type="SMART" id="SM00692">
    <property type="entry name" value="DM3"/>
    <property type="match status" value="1"/>
</dbReference>
<dbReference type="EMBL" id="SOYY01000014">
    <property type="protein sequence ID" value="KAA0711977.1"/>
    <property type="molecule type" value="Genomic_DNA"/>
</dbReference>
<evidence type="ECO:0000313" key="7">
    <source>
        <dbReference type="EMBL" id="KAA0711977.1"/>
    </source>
</evidence>
<keyword evidence="1" id="KW-0479">Metal-binding</keyword>
<name>A0A5A9NUJ3_9TELE</name>
<evidence type="ECO:0000256" key="3">
    <source>
        <dbReference type="ARBA" id="ARBA00022833"/>
    </source>
</evidence>
<evidence type="ECO:0000256" key="5">
    <source>
        <dbReference type="PROSITE-ProRule" id="PRU00309"/>
    </source>
</evidence>
<sequence length="217" mass="23964">MVVRCVFGCALPQVLFSIPKLPTLRSRWLEFLHFEEGGINEFSRVCARHFTKDCFTNLRQYEMRSASCLDLTDTAVPSLYTVGVSINVKPLTRDVACQCSATSVRSTGAQAAIPRPKPKQRSKAIQVKLFGSSVSCSTRDFGSIFNAPFLTSAPTKRPRLEDSTDEINNTSLSTLRESTTCDSTYESHGLPNAPQCTMSLDDNMVVDIVQTEPNNVI</sequence>
<keyword evidence="8" id="KW-1185">Reference proteome</keyword>
<dbReference type="PROSITE" id="PS50950">
    <property type="entry name" value="ZF_THAP"/>
    <property type="match status" value="1"/>
</dbReference>
<dbReference type="AlphaFoldDB" id="A0A5A9NUJ3"/>
<dbReference type="Pfam" id="PF05485">
    <property type="entry name" value="THAP"/>
    <property type="match status" value="1"/>
</dbReference>
<dbReference type="SMART" id="SM00980">
    <property type="entry name" value="THAP"/>
    <property type="match status" value="1"/>
</dbReference>
<keyword evidence="4 5" id="KW-0238">DNA-binding</keyword>
<keyword evidence="3" id="KW-0862">Zinc</keyword>
<evidence type="ECO:0000256" key="2">
    <source>
        <dbReference type="ARBA" id="ARBA00022771"/>
    </source>
</evidence>
<dbReference type="InterPro" id="IPR006612">
    <property type="entry name" value="THAP_Znf"/>
</dbReference>
<reference evidence="7 8" key="1">
    <citation type="journal article" date="2019" name="Mol. Ecol. Resour.">
        <title>Chromosome-level genome assembly of Triplophysa tibetana, a fish adapted to the harsh high-altitude environment of the Tibetan Plateau.</title>
        <authorList>
            <person name="Yang X."/>
            <person name="Liu H."/>
            <person name="Ma Z."/>
            <person name="Zou Y."/>
            <person name="Zou M."/>
            <person name="Mao Y."/>
            <person name="Li X."/>
            <person name="Wang H."/>
            <person name="Chen T."/>
            <person name="Wang W."/>
            <person name="Yang R."/>
        </authorList>
    </citation>
    <scope>NUCLEOTIDE SEQUENCE [LARGE SCALE GENOMIC DNA]</scope>
    <source>
        <strain evidence="7">TTIB1903HZAU</strain>
        <tissue evidence="7">Muscle</tissue>
    </source>
</reference>
<dbReference type="Proteomes" id="UP000324632">
    <property type="component" value="Chromosome 14"/>
</dbReference>
<proteinExistence type="predicted"/>
<organism evidence="7 8">
    <name type="scientific">Triplophysa tibetana</name>
    <dbReference type="NCBI Taxonomy" id="1572043"/>
    <lineage>
        <taxon>Eukaryota</taxon>
        <taxon>Metazoa</taxon>
        <taxon>Chordata</taxon>
        <taxon>Craniata</taxon>
        <taxon>Vertebrata</taxon>
        <taxon>Euteleostomi</taxon>
        <taxon>Actinopterygii</taxon>
        <taxon>Neopterygii</taxon>
        <taxon>Teleostei</taxon>
        <taxon>Ostariophysi</taxon>
        <taxon>Cypriniformes</taxon>
        <taxon>Nemacheilidae</taxon>
        <taxon>Triplophysa</taxon>
    </lineage>
</organism>
<keyword evidence="2 5" id="KW-0863">Zinc-finger</keyword>
<comment type="caution">
    <text evidence="7">The sequence shown here is derived from an EMBL/GenBank/DDBJ whole genome shotgun (WGS) entry which is preliminary data.</text>
</comment>
<evidence type="ECO:0000256" key="1">
    <source>
        <dbReference type="ARBA" id="ARBA00022723"/>
    </source>
</evidence>
<dbReference type="SUPFAM" id="SSF57716">
    <property type="entry name" value="Glucocorticoid receptor-like (DNA-binding domain)"/>
    <property type="match status" value="1"/>
</dbReference>
<protein>
    <recommendedName>
        <fullName evidence="6">THAP-type domain-containing protein</fullName>
    </recommendedName>
</protein>
<dbReference type="GO" id="GO:0008270">
    <property type="term" value="F:zinc ion binding"/>
    <property type="evidence" value="ECO:0007669"/>
    <property type="project" value="UniProtKB-KW"/>
</dbReference>